<proteinExistence type="predicted"/>
<reference evidence="2" key="1">
    <citation type="submission" date="2019-08" db="EMBL/GenBank/DDBJ databases">
        <authorList>
            <person name="Kucharzyk K."/>
            <person name="Murdoch R.W."/>
            <person name="Higgins S."/>
            <person name="Loffler F."/>
        </authorList>
    </citation>
    <scope>NUCLEOTIDE SEQUENCE</scope>
</reference>
<organism evidence="2">
    <name type="scientific">bioreactor metagenome</name>
    <dbReference type="NCBI Taxonomy" id="1076179"/>
    <lineage>
        <taxon>unclassified sequences</taxon>
        <taxon>metagenomes</taxon>
        <taxon>ecological metagenomes</taxon>
    </lineage>
</organism>
<dbReference type="InterPro" id="IPR029039">
    <property type="entry name" value="Flavoprotein-like_sf"/>
</dbReference>
<dbReference type="SUPFAM" id="SSF52218">
    <property type="entry name" value="Flavoproteins"/>
    <property type="match status" value="1"/>
</dbReference>
<dbReference type="GO" id="GO:0016491">
    <property type="term" value="F:oxidoreductase activity"/>
    <property type="evidence" value="ECO:0007669"/>
    <property type="project" value="InterPro"/>
</dbReference>
<dbReference type="Pfam" id="PF03358">
    <property type="entry name" value="FMN_red"/>
    <property type="match status" value="1"/>
</dbReference>
<gene>
    <name evidence="2" type="ORF">SDC9_167676</name>
</gene>
<sequence>MAEEVLPAIEKYDAIVWLCPNYNDAIAANLTAVINRLTVLYRQMSFHEKSIFAIVVSGNSGSDSIAKQLIGALNINKGFRLPPYFSLMAIANDPKSIFQVEGIEDKGREFAKNMTIEIKC</sequence>
<protein>
    <recommendedName>
        <fullName evidence="1">NADPH-dependent FMN reductase-like domain-containing protein</fullName>
    </recommendedName>
</protein>
<dbReference type="AlphaFoldDB" id="A0A645G0E4"/>
<name>A0A645G0E4_9ZZZZ</name>
<dbReference type="Gene3D" id="3.40.50.360">
    <property type="match status" value="1"/>
</dbReference>
<feature type="domain" description="NADPH-dependent FMN reductase-like" evidence="1">
    <location>
        <begin position="2"/>
        <end position="87"/>
    </location>
</feature>
<dbReference type="EMBL" id="VSSQ01068010">
    <property type="protein sequence ID" value="MPN20298.1"/>
    <property type="molecule type" value="Genomic_DNA"/>
</dbReference>
<dbReference type="InterPro" id="IPR005025">
    <property type="entry name" value="FMN_Rdtase-like_dom"/>
</dbReference>
<accession>A0A645G0E4</accession>
<evidence type="ECO:0000313" key="2">
    <source>
        <dbReference type="EMBL" id="MPN20298.1"/>
    </source>
</evidence>
<evidence type="ECO:0000259" key="1">
    <source>
        <dbReference type="Pfam" id="PF03358"/>
    </source>
</evidence>
<comment type="caution">
    <text evidence="2">The sequence shown here is derived from an EMBL/GenBank/DDBJ whole genome shotgun (WGS) entry which is preliminary data.</text>
</comment>